<dbReference type="PATRIC" id="fig|582.24.peg.2684"/>
<organism evidence="1 2">
    <name type="scientific">Morganella morganii</name>
    <name type="common">Proteus morganii</name>
    <dbReference type="NCBI Taxonomy" id="582"/>
    <lineage>
        <taxon>Bacteria</taxon>
        <taxon>Pseudomonadati</taxon>
        <taxon>Pseudomonadota</taxon>
        <taxon>Gammaproteobacteria</taxon>
        <taxon>Enterobacterales</taxon>
        <taxon>Morganellaceae</taxon>
        <taxon>Morganella</taxon>
    </lineage>
</organism>
<reference evidence="1 2" key="1">
    <citation type="submission" date="2015-02" db="EMBL/GenBank/DDBJ databases">
        <title>Whole genome shotgun sequencing of cultured foodborne pathogen.</title>
        <authorList>
            <person name="Timme R."/>
            <person name="Allard M.W."/>
            <person name="Strain E."/>
            <person name="Evans P.S."/>
            <person name="Brown E."/>
        </authorList>
    </citation>
    <scope>NUCLEOTIDE SEQUENCE [LARGE SCALE GENOMIC DNA]</scope>
    <source>
        <strain evidence="1 2">GCSL-TSO-24</strain>
    </source>
</reference>
<sequence length="179" mass="20206">MLPRKTPPVWLVIISILLIFTTGAAASYRVMKNTFERDISQLKKRHINELKAVSDKAQADTQHALNRLSESQRQVQALDKTYTEKLRNEENRNHQLRADLASGNRRLQFARADLATCQLTAGDHRATSGMDDGAAVRLSGEAGLIIHDIRTGIRSDRAKLSGLQDYVRDVVRECRRETL</sequence>
<dbReference type="InterPro" id="IPR004929">
    <property type="entry name" value="I-spanin"/>
</dbReference>
<protein>
    <recommendedName>
        <fullName evidence="3">Lysis protein</fullName>
    </recommendedName>
</protein>
<accession>A0A0D8L868</accession>
<proteinExistence type="predicted"/>
<evidence type="ECO:0000313" key="2">
    <source>
        <dbReference type="Proteomes" id="UP000032582"/>
    </source>
</evidence>
<gene>
    <name evidence="1" type="ORF">UA45_08615</name>
</gene>
<name>A0A0D8L868_MORMO</name>
<evidence type="ECO:0008006" key="3">
    <source>
        <dbReference type="Google" id="ProtNLM"/>
    </source>
</evidence>
<dbReference type="Pfam" id="PF03245">
    <property type="entry name" value="Phage_lysis"/>
    <property type="match status" value="1"/>
</dbReference>
<dbReference type="GO" id="GO:0044659">
    <property type="term" value="P:viral release from host cell by cytolysis"/>
    <property type="evidence" value="ECO:0007669"/>
    <property type="project" value="InterPro"/>
</dbReference>
<dbReference type="AlphaFoldDB" id="A0A0D8L868"/>
<comment type="caution">
    <text evidence="1">The sequence shown here is derived from an EMBL/GenBank/DDBJ whole genome shotgun (WGS) entry which is preliminary data.</text>
</comment>
<dbReference type="EMBL" id="JZSH01000079">
    <property type="protein sequence ID" value="KJF78067.1"/>
    <property type="molecule type" value="Genomic_DNA"/>
</dbReference>
<dbReference type="Proteomes" id="UP000032582">
    <property type="component" value="Unassembled WGS sequence"/>
</dbReference>
<evidence type="ECO:0000313" key="1">
    <source>
        <dbReference type="EMBL" id="KJF78067.1"/>
    </source>
</evidence>